<keyword evidence="7" id="KW-0378">Hydrolase</keyword>
<evidence type="ECO:0000256" key="5">
    <source>
        <dbReference type="ARBA" id="ARBA00022722"/>
    </source>
</evidence>
<dbReference type="Pfam" id="PF00078">
    <property type="entry name" value="RVT_1"/>
    <property type="match status" value="1"/>
</dbReference>
<comment type="caution">
    <text evidence="10">The sequence shown here is derived from an EMBL/GenBank/DDBJ whole genome shotgun (WGS) entry which is preliminary data.</text>
</comment>
<feature type="domain" description="Reverse transcriptase" evidence="9">
    <location>
        <begin position="2"/>
        <end position="181"/>
    </location>
</feature>
<evidence type="ECO:0000256" key="7">
    <source>
        <dbReference type="ARBA" id="ARBA00022801"/>
    </source>
</evidence>
<keyword evidence="11" id="KW-1185">Reference proteome</keyword>
<dbReference type="GO" id="GO:0004519">
    <property type="term" value="F:endonuclease activity"/>
    <property type="evidence" value="ECO:0007669"/>
    <property type="project" value="UniProtKB-KW"/>
</dbReference>
<keyword evidence="4" id="KW-0548">Nucleotidyltransferase</keyword>
<dbReference type="FunFam" id="3.10.20.370:FF:000001">
    <property type="entry name" value="Retrovirus-related Pol polyprotein from transposon 17.6-like protein"/>
    <property type="match status" value="1"/>
</dbReference>
<dbReference type="InterPro" id="IPR041373">
    <property type="entry name" value="RT_RNaseH"/>
</dbReference>
<evidence type="ECO:0000313" key="10">
    <source>
        <dbReference type="EMBL" id="GBM06550.1"/>
    </source>
</evidence>
<keyword evidence="8" id="KW-0695">RNA-directed DNA polymerase</keyword>
<dbReference type="Gene3D" id="3.10.20.370">
    <property type="match status" value="1"/>
</dbReference>
<dbReference type="CDD" id="cd09274">
    <property type="entry name" value="RNase_HI_RT_Ty3"/>
    <property type="match status" value="1"/>
</dbReference>
<reference evidence="10 11" key="1">
    <citation type="journal article" date="2019" name="Sci. Rep.">
        <title>Orb-weaving spider Araneus ventricosus genome elucidates the spidroin gene catalogue.</title>
        <authorList>
            <person name="Kono N."/>
            <person name="Nakamura H."/>
            <person name="Ohtoshi R."/>
            <person name="Moran D.A.P."/>
            <person name="Shinohara A."/>
            <person name="Yoshida Y."/>
            <person name="Fujiwara M."/>
            <person name="Mori M."/>
            <person name="Tomita M."/>
            <person name="Arakawa K."/>
        </authorList>
    </citation>
    <scope>NUCLEOTIDE SEQUENCE [LARGE SCALE GENOMIC DNA]</scope>
</reference>
<keyword evidence="6" id="KW-0255">Endonuclease</keyword>
<dbReference type="InterPro" id="IPR043128">
    <property type="entry name" value="Rev_trsase/Diguanyl_cyclase"/>
</dbReference>
<dbReference type="PANTHER" id="PTHR37984">
    <property type="entry name" value="PROTEIN CBG26694"/>
    <property type="match status" value="1"/>
</dbReference>
<dbReference type="InterPro" id="IPR043502">
    <property type="entry name" value="DNA/RNA_pol_sf"/>
</dbReference>
<keyword evidence="2" id="KW-0645">Protease</keyword>
<dbReference type="EMBL" id="BGPR01164067">
    <property type="protein sequence ID" value="GBM06550.1"/>
    <property type="molecule type" value="Genomic_DNA"/>
</dbReference>
<evidence type="ECO:0000256" key="3">
    <source>
        <dbReference type="ARBA" id="ARBA00022679"/>
    </source>
</evidence>
<dbReference type="Gene3D" id="3.30.70.270">
    <property type="match status" value="2"/>
</dbReference>
<dbReference type="PANTHER" id="PTHR37984:SF5">
    <property type="entry name" value="PROTEIN NYNRIN-LIKE"/>
    <property type="match status" value="1"/>
</dbReference>
<evidence type="ECO:0000256" key="8">
    <source>
        <dbReference type="ARBA" id="ARBA00022918"/>
    </source>
</evidence>
<dbReference type="OrthoDB" id="6418967at2759"/>
<keyword evidence="3" id="KW-0808">Transferase</keyword>
<evidence type="ECO:0000313" key="11">
    <source>
        <dbReference type="Proteomes" id="UP000499080"/>
    </source>
</evidence>
<dbReference type="AlphaFoldDB" id="A0A4Y2CQ64"/>
<protein>
    <recommendedName>
        <fullName evidence="1">RNA-directed DNA polymerase</fullName>
        <ecNumber evidence="1">2.7.7.49</ecNumber>
    </recommendedName>
</protein>
<keyword evidence="5" id="KW-0540">Nuclease</keyword>
<evidence type="ECO:0000256" key="2">
    <source>
        <dbReference type="ARBA" id="ARBA00022670"/>
    </source>
</evidence>
<dbReference type="Gene3D" id="3.10.10.10">
    <property type="entry name" value="HIV Type 1 Reverse Transcriptase, subunit A, domain 1"/>
    <property type="match status" value="1"/>
</dbReference>
<dbReference type="InterPro" id="IPR050951">
    <property type="entry name" value="Retrovirus_Pol_polyprotein"/>
</dbReference>
<proteinExistence type="predicted"/>
<dbReference type="InterPro" id="IPR000477">
    <property type="entry name" value="RT_dom"/>
</dbReference>
<dbReference type="Proteomes" id="UP000499080">
    <property type="component" value="Unassembled WGS sequence"/>
</dbReference>
<feature type="non-terminal residue" evidence="10">
    <location>
        <position position="381"/>
    </location>
</feature>
<gene>
    <name evidence="10" type="primary">pol_1132</name>
    <name evidence="10" type="ORF">AVEN_57054_1</name>
</gene>
<accession>A0A4Y2CQ64</accession>
<evidence type="ECO:0000259" key="9">
    <source>
        <dbReference type="PROSITE" id="PS50878"/>
    </source>
</evidence>
<evidence type="ECO:0000256" key="1">
    <source>
        <dbReference type="ARBA" id="ARBA00012493"/>
    </source>
</evidence>
<dbReference type="GO" id="GO:0008233">
    <property type="term" value="F:peptidase activity"/>
    <property type="evidence" value="ECO:0007669"/>
    <property type="project" value="UniProtKB-KW"/>
</dbReference>
<dbReference type="EC" id="2.7.7.49" evidence="1"/>
<dbReference type="CDD" id="cd01647">
    <property type="entry name" value="RT_LTR"/>
    <property type="match status" value="1"/>
</dbReference>
<dbReference type="PROSITE" id="PS50878">
    <property type="entry name" value="RT_POL"/>
    <property type="match status" value="1"/>
</dbReference>
<dbReference type="SUPFAM" id="SSF56672">
    <property type="entry name" value="DNA/RNA polymerases"/>
    <property type="match status" value="1"/>
</dbReference>
<sequence length="381" mass="43431">MLKEDVIQPSDSPWSSPVVLVRKKNGEWRFCVDYRRLNKITKKDVYPLPRIDDALDCLAGAKIFSMMDLKSGYWQIEVDDKDREKTAFVTSDGLYEFKVMPFGLCNAPATFERMMDTVLRGLKWNICLCYLDDIIVYAPNFQEHKRRLRKVLKCIQEAGLTLNSNKCSFGKKKLTILGHLVDEHGIYPDPQKTAAVTKFPVPENVSDVRSFLGLCSYYRRFIKNFADIAKPLHDLLKKNAKFSWGTPQKESFLTLKKLLTSGPVLGHFLPNAETKIHSDASGYGIGAVLVQVQDGKERPLAYASRSLTAAEKNYSTTEKECLAVVWAISKFRPYLFGRPFTVVTDHHSLCWLANLKDPSGRLARWALRLQEYDINIVYKSG</sequence>
<dbReference type="GO" id="GO:0003964">
    <property type="term" value="F:RNA-directed DNA polymerase activity"/>
    <property type="evidence" value="ECO:0007669"/>
    <property type="project" value="UniProtKB-KW"/>
</dbReference>
<evidence type="ECO:0000256" key="6">
    <source>
        <dbReference type="ARBA" id="ARBA00022759"/>
    </source>
</evidence>
<dbReference type="FunFam" id="3.30.70.270:FF:000020">
    <property type="entry name" value="Transposon Tf2-6 polyprotein-like Protein"/>
    <property type="match status" value="1"/>
</dbReference>
<dbReference type="Pfam" id="PF17917">
    <property type="entry name" value="RT_RNaseH"/>
    <property type="match status" value="1"/>
</dbReference>
<dbReference type="GO" id="GO:0006508">
    <property type="term" value="P:proteolysis"/>
    <property type="evidence" value="ECO:0007669"/>
    <property type="project" value="UniProtKB-KW"/>
</dbReference>
<organism evidence="10 11">
    <name type="scientific">Araneus ventricosus</name>
    <name type="common">Orbweaver spider</name>
    <name type="synonym">Epeira ventricosa</name>
    <dbReference type="NCBI Taxonomy" id="182803"/>
    <lineage>
        <taxon>Eukaryota</taxon>
        <taxon>Metazoa</taxon>
        <taxon>Ecdysozoa</taxon>
        <taxon>Arthropoda</taxon>
        <taxon>Chelicerata</taxon>
        <taxon>Arachnida</taxon>
        <taxon>Araneae</taxon>
        <taxon>Araneomorphae</taxon>
        <taxon>Entelegynae</taxon>
        <taxon>Araneoidea</taxon>
        <taxon>Araneidae</taxon>
        <taxon>Araneus</taxon>
    </lineage>
</organism>
<dbReference type="FunFam" id="3.10.10.10:FF:000007">
    <property type="entry name" value="Retrovirus-related Pol polyprotein from transposon 17.6-like Protein"/>
    <property type="match status" value="1"/>
</dbReference>
<name>A0A4Y2CQ64_ARAVE</name>
<evidence type="ECO:0000256" key="4">
    <source>
        <dbReference type="ARBA" id="ARBA00022695"/>
    </source>
</evidence>